<comment type="caution">
    <text evidence="2">The sequence shown here is derived from an EMBL/GenBank/DDBJ whole genome shotgun (WGS) entry which is preliminary data.</text>
</comment>
<evidence type="ECO:0000313" key="3">
    <source>
        <dbReference type="Proteomes" id="UP000193587"/>
    </source>
</evidence>
<protein>
    <submittedName>
        <fullName evidence="2">Uncharacterized protein</fullName>
    </submittedName>
</protein>
<reference evidence="2 3" key="1">
    <citation type="submission" date="2017-04" db="EMBL/GenBank/DDBJ databases">
        <title>MLSA of the genus Halorubrum.</title>
        <authorList>
            <person name="De La Haba R."/>
            <person name="Sanchez-Porro C."/>
            <person name="Infante-Dominguez C."/>
            <person name="Ventosa A."/>
        </authorList>
    </citation>
    <scope>NUCLEOTIDE SEQUENCE [LARGE SCALE GENOMIC DNA]</scope>
    <source>
        <strain evidence="2 3">DSM 17463</strain>
    </source>
</reference>
<feature type="transmembrane region" description="Helical" evidence="1">
    <location>
        <begin position="16"/>
        <end position="37"/>
    </location>
</feature>
<keyword evidence="1" id="KW-1133">Transmembrane helix</keyword>
<dbReference type="AlphaFoldDB" id="A0A1X4GL12"/>
<evidence type="ECO:0000256" key="1">
    <source>
        <dbReference type="SAM" id="Phobius"/>
    </source>
</evidence>
<keyword evidence="1" id="KW-0472">Membrane</keyword>
<organism evidence="2 3">
    <name type="scientific">Halorubrum ezzemoulense DSM 17463</name>
    <dbReference type="NCBI Taxonomy" id="1121945"/>
    <lineage>
        <taxon>Archaea</taxon>
        <taxon>Methanobacteriati</taxon>
        <taxon>Methanobacteriota</taxon>
        <taxon>Stenosarchaea group</taxon>
        <taxon>Halobacteria</taxon>
        <taxon>Halobacteriales</taxon>
        <taxon>Haloferacaceae</taxon>
        <taxon>Halorubrum</taxon>
    </lineage>
</organism>
<dbReference type="RefSeq" id="WP_049931278.1">
    <property type="nucleotide sequence ID" value="NZ_ATXS01000004.1"/>
</dbReference>
<proteinExistence type="predicted"/>
<accession>A0A1X4GL12</accession>
<gene>
    <name evidence="2" type="ORF">B9H04_11585</name>
</gene>
<dbReference type="STRING" id="1121945.GCA_000421805_01470"/>
<dbReference type="eggNOG" id="ENOG502N5DU">
    <property type="taxonomic scope" value="Archaea"/>
</dbReference>
<dbReference type="EMBL" id="NEDJ01000041">
    <property type="protein sequence ID" value="OSO97750.1"/>
    <property type="molecule type" value="Genomic_DNA"/>
</dbReference>
<name>A0A1X4GL12_HALEZ</name>
<keyword evidence="1" id="KW-0812">Transmembrane</keyword>
<sequence length="85" mass="8450">MSGDPASNGAADGPNAAVVVGVVFSAIVVLTVIAYTVTVTTVNLLAVDLLAYPVGGVAPFVVITGAILTIPIMIPTALISMKRLG</sequence>
<feature type="transmembrane region" description="Helical" evidence="1">
    <location>
        <begin position="57"/>
        <end position="79"/>
    </location>
</feature>
<dbReference type="GeneID" id="301359013"/>
<dbReference type="Proteomes" id="UP000193587">
    <property type="component" value="Unassembled WGS sequence"/>
</dbReference>
<evidence type="ECO:0000313" key="2">
    <source>
        <dbReference type="EMBL" id="OSO97750.1"/>
    </source>
</evidence>